<protein>
    <submittedName>
        <fullName evidence="2">COG3178: Predicted phosphotransferase related to Ser/Thr protein kinases</fullName>
    </submittedName>
</protein>
<dbReference type="InterPro" id="IPR002575">
    <property type="entry name" value="Aminoglycoside_PTrfase"/>
</dbReference>
<keyword evidence="2" id="KW-0418">Kinase</keyword>
<proteinExistence type="predicted"/>
<accession>A0A160U123</accession>
<keyword evidence="2" id="KW-0808">Transferase</keyword>
<evidence type="ECO:0000313" key="2">
    <source>
        <dbReference type="EMBL" id="CUS57840.1"/>
    </source>
</evidence>
<dbReference type="GO" id="GO:0016301">
    <property type="term" value="F:kinase activity"/>
    <property type="evidence" value="ECO:0007669"/>
    <property type="project" value="UniProtKB-KW"/>
</dbReference>
<evidence type="ECO:0000259" key="1">
    <source>
        <dbReference type="Pfam" id="PF01636"/>
    </source>
</evidence>
<dbReference type="SUPFAM" id="SSF56112">
    <property type="entry name" value="Protein kinase-like (PK-like)"/>
    <property type="match status" value="1"/>
</dbReference>
<dbReference type="Gene3D" id="3.30.200.20">
    <property type="entry name" value="Phosphorylase Kinase, domain 1"/>
    <property type="match status" value="1"/>
</dbReference>
<dbReference type="Gene3D" id="3.90.1200.10">
    <property type="match status" value="1"/>
</dbReference>
<dbReference type="EMBL" id="CZQD01000048">
    <property type="protein sequence ID" value="CUS57840.1"/>
    <property type="molecule type" value="Genomic_DNA"/>
</dbReference>
<dbReference type="Pfam" id="PF01636">
    <property type="entry name" value="APH"/>
    <property type="match status" value="1"/>
</dbReference>
<organism evidence="2">
    <name type="scientific">hydrothermal vent metagenome</name>
    <dbReference type="NCBI Taxonomy" id="652676"/>
    <lineage>
        <taxon>unclassified sequences</taxon>
        <taxon>metagenomes</taxon>
        <taxon>ecological metagenomes</taxon>
    </lineage>
</organism>
<reference evidence="2" key="1">
    <citation type="submission" date="2015-10" db="EMBL/GenBank/DDBJ databases">
        <authorList>
            <person name="Gilbert D.G."/>
        </authorList>
    </citation>
    <scope>NUCLEOTIDE SEQUENCE</scope>
</reference>
<name>A0A160U123_9ZZZZ</name>
<sequence>MNFNSNSRDALIADFLARHGWGGADLKPLGQDASTRRYVRMVRADGSAAMLMDAPRIEADPCPPDADDATRNAMGWNAQTRLAASRVDAFVLIAHHLRLLGFEAPEIFAHDTEAGLAILQDYGDGRELARQIEQDPALEVPAYMLAAGMLAKLHQQPIPEAVIYGSEQWPILDFDRLALSSNADLYADWLPVEAGGGALTGLARVRWESERDALIEQAMAFPRVFTLRDYHAENLLWLGDDRIALLDFQDAVKGWDAWDMAMLTQDARRDVSHEASEAAIRHYLDQTGKTREAFDERLAVIGALNALRIAGVFSRLQHRDGKARYGTFQPRQLKLLARNLSHPALEPMAAFVRETTPFVFKES</sequence>
<dbReference type="AlphaFoldDB" id="A0A160U123"/>
<dbReference type="InterPro" id="IPR011009">
    <property type="entry name" value="Kinase-like_dom_sf"/>
</dbReference>
<feature type="domain" description="Aminoglycoside phosphotransferase" evidence="1">
    <location>
        <begin position="26"/>
        <end position="288"/>
    </location>
</feature>
<gene>
    <name evidence="2" type="ORF">MGWOODY_Hyp1920</name>
</gene>